<reference evidence="2 3" key="1">
    <citation type="submission" date="2017-02" db="EMBL/GenBank/DDBJ databases">
        <authorList>
            <person name="Jeong S."/>
        </authorList>
    </citation>
    <scope>NUCLEOTIDE SEQUENCE [LARGE SCALE GENOMIC DNA]</scope>
    <source>
        <strain evidence="2 3">RMAR6-6</strain>
    </source>
</reference>
<accession>A0ABN4WZT0</accession>
<protein>
    <submittedName>
        <fullName evidence="2">Uncharacterized protein</fullName>
    </submittedName>
</protein>
<dbReference type="Proteomes" id="UP000188174">
    <property type="component" value="Chromosome"/>
</dbReference>
<feature type="region of interest" description="Disordered" evidence="1">
    <location>
        <begin position="1"/>
        <end position="102"/>
    </location>
</feature>
<evidence type="ECO:0000313" key="2">
    <source>
        <dbReference type="EMBL" id="AQQ05951.1"/>
    </source>
</evidence>
<feature type="compositionally biased region" description="Basic and acidic residues" evidence="1">
    <location>
        <begin position="14"/>
        <end position="24"/>
    </location>
</feature>
<organism evidence="2 3">
    <name type="scientific">Roseibium algicola</name>
    <dbReference type="NCBI Taxonomy" id="2857014"/>
    <lineage>
        <taxon>Bacteria</taxon>
        <taxon>Pseudomonadati</taxon>
        <taxon>Pseudomonadota</taxon>
        <taxon>Alphaproteobacteria</taxon>
        <taxon>Hyphomicrobiales</taxon>
        <taxon>Stappiaceae</taxon>
        <taxon>Roseibium</taxon>
    </lineage>
</organism>
<proteinExistence type="predicted"/>
<name>A0ABN4WZT0_9HYPH</name>
<feature type="compositionally biased region" description="Basic and acidic residues" evidence="1">
    <location>
        <begin position="41"/>
        <end position="66"/>
    </location>
</feature>
<gene>
    <name evidence="2" type="ORF">B0E33_22225</name>
</gene>
<sequence length="102" mass="10839">MRNEAGEGAEIEDDRQMRRQDAPGRLHAGFASSFIEQASGGREEAASDQFKDRVGAKLKASLEEGSKPAGGDWGKSSRQGITKVTAKPGAVGKRARYEDGCA</sequence>
<keyword evidence="3" id="KW-1185">Reference proteome</keyword>
<dbReference type="EMBL" id="CP019630">
    <property type="protein sequence ID" value="AQQ05951.1"/>
    <property type="molecule type" value="Genomic_DNA"/>
</dbReference>
<evidence type="ECO:0000256" key="1">
    <source>
        <dbReference type="SAM" id="MobiDB-lite"/>
    </source>
</evidence>
<evidence type="ECO:0000313" key="3">
    <source>
        <dbReference type="Proteomes" id="UP000188174"/>
    </source>
</evidence>